<dbReference type="Pfam" id="PF01485">
    <property type="entry name" value="IBR"/>
    <property type="match status" value="1"/>
</dbReference>
<proteinExistence type="inferred from homology"/>
<comment type="function">
    <text evidence="3">Might act as an E3 ubiquitin-protein ligase, or as part of E3 complex, which accepts ubiquitin from specific E2 ubiquitin-conjugating enzymes and then transfers it to substrates.</text>
</comment>
<dbReference type="AlphaFoldDB" id="A0A9R1WRV2"/>
<evidence type="ECO:0000259" key="14">
    <source>
        <dbReference type="PROSITE" id="PS50089"/>
    </source>
</evidence>
<dbReference type="EC" id="2.3.2.31" evidence="5"/>
<name>A0A9R1WRV2_LACSA</name>
<dbReference type="CDD" id="cd22582">
    <property type="entry name" value="BRcat_RBR_unk"/>
    <property type="match status" value="1"/>
</dbReference>
<dbReference type="Proteomes" id="UP000235145">
    <property type="component" value="Unassembled WGS sequence"/>
</dbReference>
<dbReference type="GO" id="GO:0006511">
    <property type="term" value="P:ubiquitin-dependent protein catabolic process"/>
    <property type="evidence" value="ECO:0000318"/>
    <property type="project" value="GO_Central"/>
</dbReference>
<dbReference type="SUPFAM" id="SSF57850">
    <property type="entry name" value="RING/U-box"/>
    <property type="match status" value="3"/>
</dbReference>
<dbReference type="GO" id="GO:0008270">
    <property type="term" value="F:zinc ion binding"/>
    <property type="evidence" value="ECO:0007669"/>
    <property type="project" value="UniProtKB-KW"/>
</dbReference>
<comment type="similarity">
    <text evidence="4">Belongs to the RBR family. Ariadne subfamily.</text>
</comment>
<feature type="compositionally biased region" description="Low complexity" evidence="13">
    <location>
        <begin position="46"/>
        <end position="60"/>
    </location>
</feature>
<dbReference type="InterPro" id="IPR002867">
    <property type="entry name" value="IBR_dom"/>
</dbReference>
<evidence type="ECO:0000256" key="4">
    <source>
        <dbReference type="ARBA" id="ARBA00005884"/>
    </source>
</evidence>
<evidence type="ECO:0000256" key="8">
    <source>
        <dbReference type="ARBA" id="ARBA00022737"/>
    </source>
</evidence>
<sequence>MAMNHVIDVDKIIDVEEDSYFSDLHANVDDQELQLQEALISSASKSNASSSSSSSSSIPATSPPPNKLKRKQPMVKAEEATLHERICGICMDTKALPEIFSNAKVCGHLFCSDCISQYVSVKIKENIAKVKCPDPTCEGIIGPEVCRDIVPKEVLERWEDALCESMILATQKFYCPFKDCSAMLVDDSGETVTSSECPNCNRLFCAQCKVAWHSGMDCKEFKSLKKDERNPEDLMLMQLAKNKKWKRCPGCNFYVEKQIGCHRISCRLLITGLLIIADVAIIFVMDVERSTLEAMLVIFDLRVKFMNQVLLIFVVEVWMRVNCHLDDEVFVDNTQQEINEEPTQKRKRVGKTRADCWKSFEKIFIDGVCHGKCKWCERVLKSERNNTVGGLPFKFVENETFTEYTNALNGKPLGWNQPSFCDCLTRWKSTYDLLKIAVDLEKAFYEYDMEDRSFARDVVTPVCEYFVTCRAMISFLEKFKVKTVNDFKTDGKSVFWGNMRRLQAYTGMVEKQTIFFNWEGYDRQI</sequence>
<dbReference type="InterPro" id="IPR018957">
    <property type="entry name" value="Znf_C3HC4_RING-type"/>
</dbReference>
<evidence type="ECO:0000256" key="7">
    <source>
        <dbReference type="ARBA" id="ARBA00022723"/>
    </source>
</evidence>
<evidence type="ECO:0000256" key="9">
    <source>
        <dbReference type="ARBA" id="ARBA00022771"/>
    </source>
</evidence>
<dbReference type="PROSITE" id="PS00518">
    <property type="entry name" value="ZF_RING_1"/>
    <property type="match status" value="1"/>
</dbReference>
<dbReference type="GO" id="GO:0061630">
    <property type="term" value="F:ubiquitin protein ligase activity"/>
    <property type="evidence" value="ECO:0000318"/>
    <property type="project" value="GO_Central"/>
</dbReference>
<dbReference type="InterPro" id="IPR031127">
    <property type="entry name" value="E3_UB_ligase_RBR"/>
</dbReference>
<dbReference type="GO" id="GO:0031624">
    <property type="term" value="F:ubiquitin conjugating enzyme binding"/>
    <property type="evidence" value="ECO:0000318"/>
    <property type="project" value="GO_Central"/>
</dbReference>
<dbReference type="GO" id="GO:0000151">
    <property type="term" value="C:ubiquitin ligase complex"/>
    <property type="evidence" value="ECO:0000318"/>
    <property type="project" value="GO_Central"/>
</dbReference>
<dbReference type="GO" id="GO:0016567">
    <property type="term" value="P:protein ubiquitination"/>
    <property type="evidence" value="ECO:0007669"/>
    <property type="project" value="InterPro"/>
</dbReference>
<evidence type="ECO:0000259" key="15">
    <source>
        <dbReference type="PROSITE" id="PS51873"/>
    </source>
</evidence>
<dbReference type="Pfam" id="PF00097">
    <property type="entry name" value="zf-C3HC4"/>
    <property type="match status" value="1"/>
</dbReference>
<dbReference type="Gene3D" id="2.20.25.20">
    <property type="match status" value="1"/>
</dbReference>
<feature type="domain" description="RING-type" evidence="14">
    <location>
        <begin position="87"/>
        <end position="133"/>
    </location>
</feature>
<evidence type="ECO:0000256" key="3">
    <source>
        <dbReference type="ARBA" id="ARBA00003976"/>
    </source>
</evidence>
<keyword evidence="11" id="KW-0862">Zinc</keyword>
<dbReference type="SMART" id="SM00647">
    <property type="entry name" value="IBR"/>
    <property type="match status" value="1"/>
</dbReference>
<keyword evidence="8" id="KW-0677">Repeat</keyword>
<keyword evidence="7" id="KW-0479">Metal-binding</keyword>
<evidence type="ECO:0000256" key="10">
    <source>
        <dbReference type="ARBA" id="ARBA00022786"/>
    </source>
</evidence>
<feature type="domain" description="RING-type" evidence="15">
    <location>
        <begin position="83"/>
        <end position="304"/>
    </location>
</feature>
<protein>
    <recommendedName>
        <fullName evidence="5">RBR-type E3 ubiquitin transferase</fullName>
        <ecNumber evidence="5">2.3.2.31</ecNumber>
    </recommendedName>
</protein>
<dbReference type="FunFam" id="3.30.40.10:FF:000230">
    <property type="entry name" value="RBR-type E3 ubiquitin transferase"/>
    <property type="match status" value="1"/>
</dbReference>
<evidence type="ECO:0000256" key="11">
    <source>
        <dbReference type="ARBA" id="ARBA00022833"/>
    </source>
</evidence>
<keyword evidence="17" id="KW-1185">Reference proteome</keyword>
<comment type="catalytic activity">
    <reaction evidence="1">
        <text>[E2 ubiquitin-conjugating enzyme]-S-ubiquitinyl-L-cysteine + [acceptor protein]-L-lysine = [E2 ubiquitin-conjugating enzyme]-L-cysteine + [acceptor protein]-N(6)-ubiquitinyl-L-lysine.</text>
        <dbReference type="EC" id="2.3.2.31"/>
    </reaction>
</comment>
<evidence type="ECO:0000256" key="6">
    <source>
        <dbReference type="ARBA" id="ARBA00022679"/>
    </source>
</evidence>
<dbReference type="GO" id="GO:0005737">
    <property type="term" value="C:cytoplasm"/>
    <property type="evidence" value="ECO:0000318"/>
    <property type="project" value="GO_Central"/>
</dbReference>
<dbReference type="Gene3D" id="1.20.120.1750">
    <property type="match status" value="1"/>
</dbReference>
<dbReference type="PANTHER" id="PTHR11685">
    <property type="entry name" value="RBR FAMILY RING FINGER AND IBR DOMAIN-CONTAINING"/>
    <property type="match status" value="1"/>
</dbReference>
<comment type="caution">
    <text evidence="16">The sequence shown here is derived from an EMBL/GenBank/DDBJ whole genome shotgun (WGS) entry which is preliminary data.</text>
</comment>
<dbReference type="InterPro" id="IPR017907">
    <property type="entry name" value="Znf_RING_CS"/>
</dbReference>
<gene>
    <name evidence="16" type="ORF">LSAT_V11C100016280</name>
</gene>
<organism evidence="16 17">
    <name type="scientific">Lactuca sativa</name>
    <name type="common">Garden lettuce</name>
    <dbReference type="NCBI Taxonomy" id="4236"/>
    <lineage>
        <taxon>Eukaryota</taxon>
        <taxon>Viridiplantae</taxon>
        <taxon>Streptophyta</taxon>
        <taxon>Embryophyta</taxon>
        <taxon>Tracheophyta</taxon>
        <taxon>Spermatophyta</taxon>
        <taxon>Magnoliopsida</taxon>
        <taxon>eudicotyledons</taxon>
        <taxon>Gunneridae</taxon>
        <taxon>Pentapetalae</taxon>
        <taxon>asterids</taxon>
        <taxon>campanulids</taxon>
        <taxon>Asterales</taxon>
        <taxon>Asteraceae</taxon>
        <taxon>Cichorioideae</taxon>
        <taxon>Cichorieae</taxon>
        <taxon>Lactucinae</taxon>
        <taxon>Lactuca</taxon>
    </lineage>
</organism>
<evidence type="ECO:0000256" key="5">
    <source>
        <dbReference type="ARBA" id="ARBA00012251"/>
    </source>
</evidence>
<evidence type="ECO:0000256" key="13">
    <source>
        <dbReference type="SAM" id="MobiDB-lite"/>
    </source>
</evidence>
<evidence type="ECO:0000256" key="1">
    <source>
        <dbReference type="ARBA" id="ARBA00001798"/>
    </source>
</evidence>
<evidence type="ECO:0000313" key="17">
    <source>
        <dbReference type="Proteomes" id="UP000235145"/>
    </source>
</evidence>
<evidence type="ECO:0000256" key="12">
    <source>
        <dbReference type="PROSITE-ProRule" id="PRU00175"/>
    </source>
</evidence>
<accession>A0A9R1WRV2</accession>
<dbReference type="InterPro" id="IPR001841">
    <property type="entry name" value="Znf_RING"/>
</dbReference>
<keyword evidence="6" id="KW-0808">Transferase</keyword>
<evidence type="ECO:0000313" key="16">
    <source>
        <dbReference type="EMBL" id="KAJ0227561.1"/>
    </source>
</evidence>
<keyword evidence="10" id="KW-0833">Ubl conjugation pathway</keyword>
<dbReference type="Gene3D" id="3.30.40.10">
    <property type="entry name" value="Zinc/RING finger domain, C3HC4 (zinc finger)"/>
    <property type="match status" value="1"/>
</dbReference>
<comment type="cofactor">
    <cofactor evidence="2">
        <name>Zn(2+)</name>
        <dbReference type="ChEBI" id="CHEBI:29105"/>
    </cofactor>
</comment>
<reference evidence="16 17" key="1">
    <citation type="journal article" date="2017" name="Nat. Commun.">
        <title>Genome assembly with in vitro proximity ligation data and whole-genome triplication in lettuce.</title>
        <authorList>
            <person name="Reyes-Chin-Wo S."/>
            <person name="Wang Z."/>
            <person name="Yang X."/>
            <person name="Kozik A."/>
            <person name="Arikit S."/>
            <person name="Song C."/>
            <person name="Xia L."/>
            <person name="Froenicke L."/>
            <person name="Lavelle D.O."/>
            <person name="Truco M.J."/>
            <person name="Xia R."/>
            <person name="Zhu S."/>
            <person name="Xu C."/>
            <person name="Xu H."/>
            <person name="Xu X."/>
            <person name="Cox K."/>
            <person name="Korf I."/>
            <person name="Meyers B.C."/>
            <person name="Michelmore R.W."/>
        </authorList>
    </citation>
    <scope>NUCLEOTIDE SEQUENCE [LARGE SCALE GENOMIC DNA]</scope>
    <source>
        <strain evidence="17">cv. Salinas</strain>
        <tissue evidence="16">Seedlings</tissue>
    </source>
</reference>
<dbReference type="EMBL" id="NBSK02000001">
    <property type="protein sequence ID" value="KAJ0227561.1"/>
    <property type="molecule type" value="Genomic_DNA"/>
</dbReference>
<feature type="region of interest" description="Disordered" evidence="13">
    <location>
        <begin position="46"/>
        <end position="74"/>
    </location>
</feature>
<dbReference type="InterPro" id="IPR044066">
    <property type="entry name" value="TRIAD_supradom"/>
</dbReference>
<dbReference type="PROSITE" id="PS50089">
    <property type="entry name" value="ZF_RING_2"/>
    <property type="match status" value="1"/>
</dbReference>
<keyword evidence="9 12" id="KW-0863">Zinc-finger</keyword>
<evidence type="ECO:0000256" key="2">
    <source>
        <dbReference type="ARBA" id="ARBA00001947"/>
    </source>
</evidence>
<dbReference type="InterPro" id="IPR013083">
    <property type="entry name" value="Znf_RING/FYVE/PHD"/>
</dbReference>
<dbReference type="PROSITE" id="PS51873">
    <property type="entry name" value="TRIAD"/>
    <property type="match status" value="1"/>
</dbReference>